<dbReference type="AlphaFoldDB" id="A0A3E3DWK5"/>
<dbReference type="EMBL" id="QUSL01000124">
    <property type="protein sequence ID" value="RGD73662.1"/>
    <property type="molecule type" value="Genomic_DNA"/>
</dbReference>
<evidence type="ECO:0000256" key="7">
    <source>
        <dbReference type="ARBA" id="ARBA00047473"/>
    </source>
</evidence>
<name>A0A3E3DWK5_9FIRM</name>
<dbReference type="UniPathway" id="UPA00038">
    <property type="reaction ID" value="UER00491"/>
</dbReference>
<dbReference type="Pfam" id="PF03721">
    <property type="entry name" value="UDPG_MGDP_dh_N"/>
    <property type="match status" value="1"/>
</dbReference>
<dbReference type="SMART" id="SM00984">
    <property type="entry name" value="UDPG_MGDP_dh_C"/>
    <property type="match status" value="1"/>
</dbReference>
<dbReference type="Gene3D" id="1.10.1040.10">
    <property type="entry name" value="N-(1-d-carboxylethyl)-l-norvaline Dehydrogenase, domain 2"/>
    <property type="match status" value="1"/>
</dbReference>
<dbReference type="EC" id="1.1.1.22" evidence="3 8"/>
<dbReference type="Pfam" id="PF03720">
    <property type="entry name" value="UDPG_MGDP_dh_C"/>
    <property type="match status" value="1"/>
</dbReference>
<accession>A0A3E3DWK5</accession>
<dbReference type="InterPro" id="IPR036220">
    <property type="entry name" value="UDP-Glc/GDP-Man_DH_C_sf"/>
</dbReference>
<comment type="similarity">
    <text evidence="2 8">Belongs to the UDP-glucose/GDP-mannose dehydrogenase family.</text>
</comment>
<dbReference type="SUPFAM" id="SSF51735">
    <property type="entry name" value="NAD(P)-binding Rossmann-fold domains"/>
    <property type="match status" value="1"/>
</dbReference>
<feature type="binding site" evidence="11">
    <location>
        <position position="306"/>
    </location>
    <ligand>
        <name>NAD(+)</name>
        <dbReference type="ChEBI" id="CHEBI:57540"/>
    </ligand>
</feature>
<evidence type="ECO:0000256" key="1">
    <source>
        <dbReference type="ARBA" id="ARBA00004701"/>
    </source>
</evidence>
<evidence type="ECO:0000256" key="8">
    <source>
        <dbReference type="PIRNR" id="PIRNR000124"/>
    </source>
</evidence>
<sequence length="381" mass="43185">MIPEKVEKINKRISPIHDEYIEKYLREKELNLTATLDAEAAYKDADFVVIAAPTNYDSKKNFFDTSAVEAVIKLVIEYNPEAVMIIKSTIPVGYTQSIREKTGSKNIIFSPEFLRESKALYDNLYPSRIIVGTDMNDPRLVEAANTFAGLLQEGAIKEDIDTLIMGYTEAEAVKLFANTYLALRVSYFNELDTYAEMKGLDTQNIINGVCLDPRIGSHYNNPSFGYGGYCLPKDTKQLVANYQDVPQEMMSAIVASNRTRKDFIADRVLEIAGAYEANDSWDESKEHNVVIGVYRLTMKSNSDNFRQSSIQGVMKRIKAKGAEVIIYEPTLKDGETFFGSRVVNNLNEFKQQSQAIIANRYDSCLDDVEDKVYTRDLFRRD</sequence>
<keyword evidence="5 8" id="KW-0560">Oxidoreductase</keyword>
<evidence type="ECO:0000256" key="3">
    <source>
        <dbReference type="ARBA" id="ARBA00012954"/>
    </source>
</evidence>
<evidence type="ECO:0000259" key="12">
    <source>
        <dbReference type="SMART" id="SM00984"/>
    </source>
</evidence>
<dbReference type="GO" id="GO:0051287">
    <property type="term" value="F:NAD binding"/>
    <property type="evidence" value="ECO:0007669"/>
    <property type="project" value="InterPro"/>
</dbReference>
<evidence type="ECO:0000256" key="9">
    <source>
        <dbReference type="PIRSR" id="PIRSR500134-1"/>
    </source>
</evidence>
<dbReference type="InterPro" id="IPR017476">
    <property type="entry name" value="UDP-Glc/GDP-Man"/>
</dbReference>
<dbReference type="InterPro" id="IPR008927">
    <property type="entry name" value="6-PGluconate_DH-like_C_sf"/>
</dbReference>
<feature type="binding site" evidence="11">
    <location>
        <position position="5"/>
    </location>
    <ligand>
        <name>NAD(+)</name>
        <dbReference type="ChEBI" id="CHEBI:57540"/>
    </ligand>
</feature>
<reference evidence="13 14" key="1">
    <citation type="submission" date="2018-08" db="EMBL/GenBank/DDBJ databases">
        <title>A genome reference for cultivated species of the human gut microbiota.</title>
        <authorList>
            <person name="Zou Y."/>
            <person name="Xue W."/>
            <person name="Luo G."/>
        </authorList>
    </citation>
    <scope>NUCLEOTIDE SEQUENCE [LARGE SCALE GENOMIC DNA]</scope>
    <source>
        <strain evidence="13 14">OM06-4</strain>
    </source>
</reference>
<evidence type="ECO:0000256" key="5">
    <source>
        <dbReference type="ARBA" id="ARBA00023002"/>
    </source>
</evidence>
<organism evidence="13 14">
    <name type="scientific">Thomasclavelia ramosa</name>
    <dbReference type="NCBI Taxonomy" id="1547"/>
    <lineage>
        <taxon>Bacteria</taxon>
        <taxon>Bacillati</taxon>
        <taxon>Bacillota</taxon>
        <taxon>Erysipelotrichia</taxon>
        <taxon>Erysipelotrichales</taxon>
        <taxon>Coprobacillaceae</taxon>
        <taxon>Thomasclavelia</taxon>
    </lineage>
</organism>
<feature type="active site" description="Nucleophile" evidence="9">
    <location>
        <position position="230"/>
    </location>
</feature>
<feature type="binding site" evidence="10">
    <location>
        <position position="298"/>
    </location>
    <ligand>
        <name>substrate</name>
    </ligand>
</feature>
<dbReference type="InterPro" id="IPR001732">
    <property type="entry name" value="UDP-Glc/GDP-Man_DH_N"/>
</dbReference>
<protein>
    <recommendedName>
        <fullName evidence="4 8">UDP-glucose 6-dehydrogenase</fullName>
        <ecNumber evidence="3 8">1.1.1.22</ecNumber>
    </recommendedName>
</protein>
<dbReference type="GO" id="GO:0006065">
    <property type="term" value="P:UDP-glucuronate biosynthetic process"/>
    <property type="evidence" value="ECO:0007669"/>
    <property type="project" value="UniProtKB-UniPathway"/>
</dbReference>
<dbReference type="SUPFAM" id="SSF48179">
    <property type="entry name" value="6-phosphogluconate dehydrogenase C-terminal domain-like"/>
    <property type="match status" value="1"/>
</dbReference>
<comment type="pathway">
    <text evidence="1">Nucleotide-sugar biosynthesis; UDP-alpha-D-glucuronate biosynthesis; UDP-alpha-D-glucuronate from UDP-alpha-D-glucose: step 1/1.</text>
</comment>
<dbReference type="InterPro" id="IPR014026">
    <property type="entry name" value="UDP-Glc/GDP-Man_DH_dimer"/>
</dbReference>
<feature type="binding site" evidence="11">
    <location>
        <position position="233"/>
    </location>
    <ligand>
        <name>NAD(+)</name>
        <dbReference type="ChEBI" id="CHEBI:57540"/>
    </ligand>
</feature>
<dbReference type="Gene3D" id="3.40.50.720">
    <property type="entry name" value="NAD(P)-binding Rossmann-like Domain"/>
    <property type="match status" value="2"/>
</dbReference>
<feature type="binding site" evidence="10">
    <location>
        <position position="174"/>
    </location>
    <ligand>
        <name>substrate</name>
    </ligand>
</feature>
<feature type="binding site" evidence="10">
    <location>
        <begin position="219"/>
        <end position="223"/>
    </location>
    <ligand>
        <name>substrate</name>
    </ligand>
</feature>
<dbReference type="NCBIfam" id="TIGR03026">
    <property type="entry name" value="NDP-sugDHase"/>
    <property type="match status" value="1"/>
</dbReference>
<feature type="binding site" evidence="11">
    <location>
        <position position="116"/>
    </location>
    <ligand>
        <name>NAD(+)</name>
        <dbReference type="ChEBI" id="CHEBI:57540"/>
    </ligand>
</feature>
<keyword evidence="6 8" id="KW-0520">NAD</keyword>
<dbReference type="Proteomes" id="UP000261032">
    <property type="component" value="Unassembled WGS sequence"/>
</dbReference>
<dbReference type="PANTHER" id="PTHR43750">
    <property type="entry name" value="UDP-GLUCOSE 6-DEHYDROGENASE TUAD"/>
    <property type="match status" value="1"/>
</dbReference>
<feature type="domain" description="UDP-glucose/GDP-mannose dehydrogenase C-terminal" evidence="12">
    <location>
        <begin position="292"/>
        <end position="380"/>
    </location>
</feature>
<feature type="binding site" evidence="10">
    <location>
        <position position="299"/>
    </location>
    <ligand>
        <name>substrate</name>
    </ligand>
</feature>
<evidence type="ECO:0000313" key="13">
    <source>
        <dbReference type="EMBL" id="RGD73662.1"/>
    </source>
</evidence>
<evidence type="ECO:0000256" key="6">
    <source>
        <dbReference type="ARBA" id="ARBA00023027"/>
    </source>
</evidence>
<feature type="binding site" evidence="10">
    <location>
        <position position="381"/>
    </location>
    <ligand>
        <name>substrate</name>
    </ligand>
</feature>
<dbReference type="Pfam" id="PF00984">
    <property type="entry name" value="UDPG_MGDP_dh"/>
    <property type="match status" value="1"/>
</dbReference>
<comment type="caution">
    <text evidence="13">The sequence shown here is derived from an EMBL/GenBank/DDBJ whole genome shotgun (WGS) entry which is preliminary data.</text>
</comment>
<feature type="binding site" evidence="11">
    <location>
        <position position="89"/>
    </location>
    <ligand>
        <name>NAD(+)</name>
        <dbReference type="ChEBI" id="CHEBI:57540"/>
    </ligand>
</feature>
<evidence type="ECO:0000313" key="14">
    <source>
        <dbReference type="Proteomes" id="UP000261032"/>
    </source>
</evidence>
<feature type="binding site" evidence="10">
    <location>
        <begin position="113"/>
        <end position="116"/>
    </location>
    <ligand>
        <name>substrate</name>
    </ligand>
</feature>
<dbReference type="PANTHER" id="PTHR43750:SF2">
    <property type="entry name" value="UDP-GLUCOSE 6-DEHYDROGENASE"/>
    <property type="match status" value="1"/>
</dbReference>
<dbReference type="PIRSF" id="PIRSF000124">
    <property type="entry name" value="UDPglc_GDPman_dh"/>
    <property type="match status" value="1"/>
</dbReference>
<dbReference type="GO" id="GO:0000271">
    <property type="term" value="P:polysaccharide biosynthetic process"/>
    <property type="evidence" value="ECO:0007669"/>
    <property type="project" value="InterPro"/>
</dbReference>
<proteinExistence type="inferred from homology"/>
<dbReference type="GO" id="GO:0003979">
    <property type="term" value="F:UDP-glucose 6-dehydrogenase activity"/>
    <property type="evidence" value="ECO:0007669"/>
    <property type="project" value="UniProtKB-EC"/>
</dbReference>
<dbReference type="InterPro" id="IPR036291">
    <property type="entry name" value="NAD(P)-bd_dom_sf"/>
</dbReference>
<dbReference type="PIRSF" id="PIRSF500134">
    <property type="entry name" value="UDPglc_DH_bac"/>
    <property type="match status" value="1"/>
</dbReference>
<evidence type="ECO:0000256" key="10">
    <source>
        <dbReference type="PIRSR" id="PIRSR500134-2"/>
    </source>
</evidence>
<feature type="binding site" evidence="11">
    <location>
        <position position="54"/>
    </location>
    <ligand>
        <name>NAD(+)</name>
        <dbReference type="ChEBI" id="CHEBI:57540"/>
    </ligand>
</feature>
<dbReference type="SUPFAM" id="SSF52413">
    <property type="entry name" value="UDP-glucose/GDP-mannose dehydrogenase C-terminal domain"/>
    <property type="match status" value="1"/>
</dbReference>
<gene>
    <name evidence="13" type="ORF">DXB93_19840</name>
</gene>
<comment type="catalytic activity">
    <reaction evidence="7 8">
        <text>UDP-alpha-D-glucose + 2 NAD(+) + H2O = UDP-alpha-D-glucuronate + 2 NADH + 3 H(+)</text>
        <dbReference type="Rhea" id="RHEA:23596"/>
        <dbReference type="ChEBI" id="CHEBI:15377"/>
        <dbReference type="ChEBI" id="CHEBI:15378"/>
        <dbReference type="ChEBI" id="CHEBI:57540"/>
        <dbReference type="ChEBI" id="CHEBI:57945"/>
        <dbReference type="ChEBI" id="CHEBI:58052"/>
        <dbReference type="ChEBI" id="CHEBI:58885"/>
        <dbReference type="EC" id="1.1.1.22"/>
    </reaction>
</comment>
<evidence type="ECO:0000256" key="2">
    <source>
        <dbReference type="ARBA" id="ARBA00006601"/>
    </source>
</evidence>
<evidence type="ECO:0000256" key="4">
    <source>
        <dbReference type="ARBA" id="ARBA00015132"/>
    </source>
</evidence>
<evidence type="ECO:0000256" key="11">
    <source>
        <dbReference type="PIRSR" id="PIRSR500134-3"/>
    </source>
</evidence>
<feature type="binding site" evidence="10">
    <location>
        <position position="227"/>
    </location>
    <ligand>
        <name>substrate</name>
    </ligand>
</feature>
<dbReference type="InterPro" id="IPR028357">
    <property type="entry name" value="UDPglc_DH_bac"/>
</dbReference>
<dbReference type="InterPro" id="IPR014027">
    <property type="entry name" value="UDP-Glc/GDP-Man_DH_C"/>
</dbReference>
<dbReference type="InterPro" id="IPR013328">
    <property type="entry name" value="6PGD_dom2"/>
</dbReference>